<evidence type="ECO:0000313" key="2">
    <source>
        <dbReference type="EMBL" id="GBP73580.1"/>
    </source>
</evidence>
<gene>
    <name evidence="2" type="ORF">EVAR_59794_1</name>
</gene>
<evidence type="ECO:0000313" key="3">
    <source>
        <dbReference type="Proteomes" id="UP000299102"/>
    </source>
</evidence>
<proteinExistence type="predicted"/>
<evidence type="ECO:0000256" key="1">
    <source>
        <dbReference type="SAM" id="MobiDB-lite"/>
    </source>
</evidence>
<organism evidence="2 3">
    <name type="scientific">Eumeta variegata</name>
    <name type="common">Bagworm moth</name>
    <name type="synonym">Eumeta japonica</name>
    <dbReference type="NCBI Taxonomy" id="151549"/>
    <lineage>
        <taxon>Eukaryota</taxon>
        <taxon>Metazoa</taxon>
        <taxon>Ecdysozoa</taxon>
        <taxon>Arthropoda</taxon>
        <taxon>Hexapoda</taxon>
        <taxon>Insecta</taxon>
        <taxon>Pterygota</taxon>
        <taxon>Neoptera</taxon>
        <taxon>Endopterygota</taxon>
        <taxon>Lepidoptera</taxon>
        <taxon>Glossata</taxon>
        <taxon>Ditrysia</taxon>
        <taxon>Tineoidea</taxon>
        <taxon>Psychidae</taxon>
        <taxon>Oiketicinae</taxon>
        <taxon>Eumeta</taxon>
    </lineage>
</organism>
<accession>A0A4C1YEY4</accession>
<dbReference type="EMBL" id="BGZK01001179">
    <property type="protein sequence ID" value="GBP73580.1"/>
    <property type="molecule type" value="Genomic_DNA"/>
</dbReference>
<reference evidence="2 3" key="1">
    <citation type="journal article" date="2019" name="Commun. Biol.">
        <title>The bagworm genome reveals a unique fibroin gene that provides high tensile strength.</title>
        <authorList>
            <person name="Kono N."/>
            <person name="Nakamura H."/>
            <person name="Ohtoshi R."/>
            <person name="Tomita M."/>
            <person name="Numata K."/>
            <person name="Arakawa K."/>
        </authorList>
    </citation>
    <scope>NUCLEOTIDE SEQUENCE [LARGE SCALE GENOMIC DNA]</scope>
</reference>
<keyword evidence="3" id="KW-1185">Reference proteome</keyword>
<sequence>MELGQQLLLNLSDPYRPEDLECFVIIVVMAMRPAPAPRRAAYITARDSCITVSRKILPILLAGQSQPQGRTTDGPLAMGDKSGSPCTPAASVDDHGYLLIEQRGRRRPRANYSVAELVPTSDCVPTSAST</sequence>
<comment type="caution">
    <text evidence="2">The sequence shown here is derived from an EMBL/GenBank/DDBJ whole genome shotgun (WGS) entry which is preliminary data.</text>
</comment>
<dbReference type="AlphaFoldDB" id="A0A4C1YEY4"/>
<dbReference type="Proteomes" id="UP000299102">
    <property type="component" value="Unassembled WGS sequence"/>
</dbReference>
<name>A0A4C1YEY4_EUMVA</name>
<protein>
    <submittedName>
        <fullName evidence="2">Uncharacterized protein</fullName>
    </submittedName>
</protein>
<feature type="region of interest" description="Disordered" evidence="1">
    <location>
        <begin position="64"/>
        <end position="90"/>
    </location>
</feature>